<evidence type="ECO:0000256" key="2">
    <source>
        <dbReference type="ARBA" id="ARBA00022741"/>
    </source>
</evidence>
<dbReference type="EMBL" id="ACLR01000120">
    <property type="protein sequence ID" value="EEK17051.1"/>
    <property type="molecule type" value="Genomic_DNA"/>
</dbReference>
<comment type="similarity">
    <text evidence="1 4">Belongs to the FtsZ family.</text>
</comment>
<dbReference type="STRING" id="596327.PORUE0001_0094"/>
<evidence type="ECO:0000256" key="1">
    <source>
        <dbReference type="ARBA" id="ARBA00009690"/>
    </source>
</evidence>
<comment type="subunit">
    <text evidence="4">Homodimer. Polymerizes to form a dynamic ring structure in a strictly GTP-dependent manner. Interacts directly with several other division proteins.</text>
</comment>
<feature type="domain" description="Tubulin/FtsZ GTPase" evidence="7">
    <location>
        <begin position="21"/>
        <end position="214"/>
    </location>
</feature>
<proteinExistence type="inferred from homology"/>
<evidence type="ECO:0000313" key="10">
    <source>
        <dbReference type="Proteomes" id="UP000003303"/>
    </source>
</evidence>
<dbReference type="SMART" id="SM00865">
    <property type="entry name" value="Tubulin_C"/>
    <property type="match status" value="1"/>
</dbReference>
<keyword evidence="4" id="KW-0717">Septation</keyword>
<dbReference type="Pfam" id="PF12327">
    <property type="entry name" value="FtsZ_C"/>
    <property type="match status" value="1"/>
</dbReference>
<evidence type="ECO:0000256" key="3">
    <source>
        <dbReference type="ARBA" id="ARBA00023134"/>
    </source>
</evidence>
<feature type="binding site" evidence="4">
    <location>
        <position position="153"/>
    </location>
    <ligand>
        <name>GTP</name>
        <dbReference type="ChEBI" id="CHEBI:37565"/>
    </ligand>
</feature>
<dbReference type="Proteomes" id="UP000003303">
    <property type="component" value="Unassembled WGS sequence"/>
</dbReference>
<feature type="domain" description="Tubulin/FtsZ 2-layer sandwich" evidence="8">
    <location>
        <begin position="216"/>
        <end position="335"/>
    </location>
</feature>
<keyword evidence="10" id="KW-1185">Reference proteome</keyword>
<dbReference type="NCBIfam" id="TIGR00065">
    <property type="entry name" value="ftsZ"/>
    <property type="match status" value="1"/>
</dbReference>
<dbReference type="SUPFAM" id="SSF52490">
    <property type="entry name" value="Tubulin nucleotide-binding domain-like"/>
    <property type="match status" value="1"/>
</dbReference>
<comment type="function">
    <text evidence="4">Essential cell division protein that forms a contractile ring structure (Z ring) at the future cell division site. The regulation of the ring assembly controls the timing and the location of cell division. One of the functions of the FtsZ ring is to recruit other cell division proteins to the septum to produce a new cell wall between the dividing cells. Binds GTP and shows GTPase activity.</text>
</comment>
<dbReference type="eggNOG" id="COG0206">
    <property type="taxonomic scope" value="Bacteria"/>
</dbReference>
<evidence type="ECO:0000313" key="9">
    <source>
        <dbReference type="EMBL" id="EEK17051.1"/>
    </source>
</evidence>
<dbReference type="InterPro" id="IPR024757">
    <property type="entry name" value="FtsZ_C"/>
</dbReference>
<dbReference type="GO" id="GO:0005737">
    <property type="term" value="C:cytoplasm"/>
    <property type="evidence" value="ECO:0007669"/>
    <property type="project" value="UniProtKB-SubCell"/>
</dbReference>
<dbReference type="SUPFAM" id="SSF55307">
    <property type="entry name" value="Tubulin C-terminal domain-like"/>
    <property type="match status" value="1"/>
</dbReference>
<dbReference type="GO" id="GO:0005525">
    <property type="term" value="F:GTP binding"/>
    <property type="evidence" value="ECO:0007669"/>
    <property type="project" value="UniProtKB-UniRule"/>
</dbReference>
<feature type="binding site" evidence="4">
    <location>
        <position position="149"/>
    </location>
    <ligand>
        <name>GTP</name>
        <dbReference type="ChEBI" id="CHEBI:37565"/>
    </ligand>
</feature>
<dbReference type="Pfam" id="PF00091">
    <property type="entry name" value="Tubulin"/>
    <property type="match status" value="1"/>
</dbReference>
<organism evidence="9 10">
    <name type="scientific">Porphyromonas uenonis 60-3</name>
    <dbReference type="NCBI Taxonomy" id="596327"/>
    <lineage>
        <taxon>Bacteria</taxon>
        <taxon>Pseudomonadati</taxon>
        <taxon>Bacteroidota</taxon>
        <taxon>Bacteroidia</taxon>
        <taxon>Bacteroidales</taxon>
        <taxon>Porphyromonadaceae</taxon>
        <taxon>Porphyromonas</taxon>
    </lineage>
</organism>
<dbReference type="InterPro" id="IPR000158">
    <property type="entry name" value="Cell_div_FtsZ"/>
</dbReference>
<keyword evidence="2 4" id="KW-0547">Nucleotide-binding</keyword>
<dbReference type="GO" id="GO:0032153">
    <property type="term" value="C:cell division site"/>
    <property type="evidence" value="ECO:0007669"/>
    <property type="project" value="UniProtKB-UniRule"/>
</dbReference>
<dbReference type="InterPro" id="IPR045061">
    <property type="entry name" value="FtsZ/CetZ"/>
</dbReference>
<dbReference type="GO" id="GO:0000917">
    <property type="term" value="P:division septum assembly"/>
    <property type="evidence" value="ECO:0007669"/>
    <property type="project" value="UniProtKB-KW"/>
</dbReference>
<dbReference type="AlphaFoldDB" id="C2MBB6"/>
<dbReference type="InterPro" id="IPR036525">
    <property type="entry name" value="Tubulin/FtsZ_GTPase_sf"/>
</dbReference>
<dbReference type="Gene3D" id="3.40.50.1440">
    <property type="entry name" value="Tubulin/FtsZ, GTPase domain"/>
    <property type="match status" value="1"/>
</dbReference>
<accession>C2MBB6</accession>
<feature type="binding site" evidence="4">
    <location>
        <begin position="118"/>
        <end position="120"/>
    </location>
    <ligand>
        <name>GTP</name>
        <dbReference type="ChEBI" id="CHEBI:37565"/>
    </ligand>
</feature>
<evidence type="ECO:0000256" key="4">
    <source>
        <dbReference type="HAMAP-Rule" id="MF_00909"/>
    </source>
</evidence>
<comment type="subcellular location">
    <subcellularLocation>
        <location evidence="4">Cytoplasm</location>
    </subcellularLocation>
    <text evidence="4">Assembles at midcell at the inner surface of the cytoplasmic membrane.</text>
</comment>
<feature type="compositionally biased region" description="Polar residues" evidence="6">
    <location>
        <begin position="416"/>
        <end position="439"/>
    </location>
</feature>
<dbReference type="OrthoDB" id="9813375at2"/>
<keyword evidence="4 9" id="KW-0132">Cell division</keyword>
<dbReference type="SMART" id="SM00864">
    <property type="entry name" value="Tubulin"/>
    <property type="match status" value="1"/>
</dbReference>
<evidence type="ECO:0000259" key="8">
    <source>
        <dbReference type="SMART" id="SM00865"/>
    </source>
</evidence>
<sequence>MDNADKLVNFKYNKAVAQKKLIKVIGVGGAGGNAVKHIHASGLQGVSYLLLNTDEQDLAKSGLKDVAVIGQKLTQGLGAGSKIEVGEEAALEDRELIHSLLDDNETQMVFICAGMGGGTGTGAAPVIAKIARDMGLLTVGFIFMPFVREERQRMIKAAQGAERMRQEVDSLVIIANENINQVYGELPWDESLNKANEILANAVRAITMVITNEMEMNQDFADVRTTLKDGGIAHISIGYGEGSDRVSKAIDSALRSPLLNNDDITTATRLQLAIFYDPSDALTTDEMDEIKKLTSSIRNLQNNKSGHAFNEELGNKVMVVIIASGFQKEAHMPMTAMDVEDYVRQTEIEKEQNKLLNQYYSEFDLEPRSSLPTFVPIVLTDDELDRDDLIDYLDEEPAKNHSYSEVEERRAKYKYGNQTPAMSQTLDTSKVAQRSTPTRMPSADVEELPSVDPTQEGAEPTPQPVNQPKIIKF</sequence>
<gene>
    <name evidence="4 9" type="primary">ftsZ</name>
    <name evidence="9" type="ORF">PORUE0001_0094</name>
</gene>
<keyword evidence="3 4" id="KW-0342">GTP-binding</keyword>
<dbReference type="InterPro" id="IPR003008">
    <property type="entry name" value="Tubulin_FtsZ_GTPase"/>
</dbReference>
<evidence type="ECO:0000256" key="6">
    <source>
        <dbReference type="SAM" id="MobiDB-lite"/>
    </source>
</evidence>
<dbReference type="GO" id="GO:0043093">
    <property type="term" value="P:FtsZ-dependent cytokinesis"/>
    <property type="evidence" value="ECO:0007669"/>
    <property type="project" value="UniProtKB-UniRule"/>
</dbReference>
<dbReference type="PANTHER" id="PTHR30314:SF3">
    <property type="entry name" value="MITOCHONDRIAL DIVISION PROTEIN FSZA"/>
    <property type="match status" value="1"/>
</dbReference>
<comment type="caution">
    <text evidence="9">The sequence shown here is derived from an EMBL/GenBank/DDBJ whole genome shotgun (WGS) entry which is preliminary data.</text>
</comment>
<dbReference type="RefSeq" id="WP_007365196.1">
    <property type="nucleotide sequence ID" value="NZ_ACLR01000120.1"/>
</dbReference>
<dbReference type="PRINTS" id="PR00423">
    <property type="entry name" value="CELLDVISFTSZ"/>
</dbReference>
<evidence type="ECO:0000256" key="5">
    <source>
        <dbReference type="NCBIfam" id="TIGR00065"/>
    </source>
</evidence>
<keyword evidence="4" id="KW-0963">Cytoplasm</keyword>
<dbReference type="PANTHER" id="PTHR30314">
    <property type="entry name" value="CELL DIVISION PROTEIN FTSZ-RELATED"/>
    <property type="match status" value="1"/>
</dbReference>
<feature type="region of interest" description="Disordered" evidence="6">
    <location>
        <begin position="415"/>
        <end position="473"/>
    </location>
</feature>
<evidence type="ECO:0000259" key="7">
    <source>
        <dbReference type="SMART" id="SM00864"/>
    </source>
</evidence>
<name>C2MBB6_9PORP</name>
<dbReference type="GO" id="GO:0051258">
    <property type="term" value="P:protein polymerization"/>
    <property type="evidence" value="ECO:0007669"/>
    <property type="project" value="UniProtKB-UniRule"/>
</dbReference>
<feature type="binding site" evidence="4">
    <location>
        <begin position="29"/>
        <end position="33"/>
    </location>
    <ligand>
        <name>GTP</name>
        <dbReference type="ChEBI" id="CHEBI:37565"/>
    </ligand>
</feature>
<dbReference type="InterPro" id="IPR018316">
    <property type="entry name" value="Tubulin/FtsZ_2-layer-sand-dom"/>
</dbReference>
<dbReference type="InterPro" id="IPR008280">
    <property type="entry name" value="Tub_FtsZ_C"/>
</dbReference>
<dbReference type="CDD" id="cd02201">
    <property type="entry name" value="FtsZ_type1"/>
    <property type="match status" value="1"/>
</dbReference>
<feature type="binding site" evidence="4">
    <location>
        <position position="196"/>
    </location>
    <ligand>
        <name>GTP</name>
        <dbReference type="ChEBI" id="CHEBI:37565"/>
    </ligand>
</feature>
<reference evidence="9 10" key="1">
    <citation type="submission" date="2009-04" db="EMBL/GenBank/DDBJ databases">
        <authorList>
            <person name="Sebastian Y."/>
            <person name="Madupu R."/>
            <person name="Durkin A.S."/>
            <person name="Torralba M."/>
            <person name="Methe B."/>
            <person name="Sutton G.G."/>
            <person name="Strausberg R.L."/>
            <person name="Nelson K.E."/>
        </authorList>
    </citation>
    <scope>NUCLEOTIDE SEQUENCE [LARGE SCALE GENOMIC DNA]</scope>
    <source>
        <strain evidence="9 10">60-3</strain>
    </source>
</reference>
<protein>
    <recommendedName>
        <fullName evidence="4 5">Cell division protein FtsZ</fullName>
    </recommendedName>
</protein>
<dbReference type="GO" id="GO:0003924">
    <property type="term" value="F:GTPase activity"/>
    <property type="evidence" value="ECO:0007669"/>
    <property type="project" value="UniProtKB-UniRule"/>
</dbReference>
<dbReference type="HAMAP" id="MF_00909">
    <property type="entry name" value="FtsZ"/>
    <property type="match status" value="1"/>
</dbReference>
<keyword evidence="4" id="KW-0131">Cell cycle</keyword>